<reference evidence="2 3" key="1">
    <citation type="submission" date="2016-11" db="EMBL/GenBank/DDBJ databases">
        <authorList>
            <person name="Jaros S."/>
            <person name="Januszkiewicz K."/>
            <person name="Wedrychowicz H."/>
        </authorList>
    </citation>
    <scope>NUCLEOTIDE SEQUENCE [LARGE SCALE GENOMIC DNA]</scope>
    <source>
        <strain evidence="2 3">GAS499</strain>
    </source>
</reference>
<keyword evidence="1" id="KW-0812">Transmembrane</keyword>
<evidence type="ECO:0000313" key="3">
    <source>
        <dbReference type="Proteomes" id="UP000189935"/>
    </source>
</evidence>
<dbReference type="EMBL" id="LT670844">
    <property type="protein sequence ID" value="SHJ39392.1"/>
    <property type="molecule type" value="Genomic_DNA"/>
</dbReference>
<keyword evidence="1" id="KW-1133">Transmembrane helix</keyword>
<feature type="transmembrane region" description="Helical" evidence="1">
    <location>
        <begin position="45"/>
        <end position="67"/>
    </location>
</feature>
<evidence type="ECO:0008006" key="4">
    <source>
        <dbReference type="Google" id="ProtNLM"/>
    </source>
</evidence>
<name>A0A1M6IYC7_9BRAD</name>
<dbReference type="Proteomes" id="UP000189935">
    <property type="component" value="Chromosome I"/>
</dbReference>
<feature type="transmembrane region" description="Helical" evidence="1">
    <location>
        <begin position="79"/>
        <end position="98"/>
    </location>
</feature>
<organism evidence="2 3">
    <name type="scientific">Bradyrhizobium lablabi</name>
    <dbReference type="NCBI Taxonomy" id="722472"/>
    <lineage>
        <taxon>Bacteria</taxon>
        <taxon>Pseudomonadati</taxon>
        <taxon>Pseudomonadota</taxon>
        <taxon>Alphaproteobacteria</taxon>
        <taxon>Hyphomicrobiales</taxon>
        <taxon>Nitrobacteraceae</taxon>
        <taxon>Bradyrhizobium</taxon>
    </lineage>
</organism>
<dbReference type="AlphaFoldDB" id="A0A1M6IYC7"/>
<accession>A0A1M6IYC7</accession>
<keyword evidence="1" id="KW-0472">Membrane</keyword>
<proteinExistence type="predicted"/>
<evidence type="ECO:0000313" key="2">
    <source>
        <dbReference type="EMBL" id="SHJ39392.1"/>
    </source>
</evidence>
<dbReference type="RefSeq" id="WP_433994617.1">
    <property type="nucleotide sequence ID" value="NZ_LT670844.1"/>
</dbReference>
<evidence type="ECO:0000256" key="1">
    <source>
        <dbReference type="SAM" id="Phobius"/>
    </source>
</evidence>
<gene>
    <name evidence="2" type="ORF">SAMN05444159_0500</name>
</gene>
<sequence length="237" mass="25159">MNLSSPILTGAAHAASFPGDSVTSFLRLVGDSWGLFADDSPDGSLGIAMSALAGVAAALAVAIVLSVYFRSGYRSLRDILKHGLATAAVLGLLAFVAYDMRHAALAYLGINASNPAVEFEIRLPKAALSDIADTQIELHTDRNQTLAQVQGALAPDGNGRSVLKGSVALDYRTRDRVVVVNLPGKAQCEFKLRLAASPSRSEAFGPWHLADRVAAPGKGEETRREQNDAFAIRYRVL</sequence>
<protein>
    <recommendedName>
        <fullName evidence="4">Acriflavin resistance protein</fullName>
    </recommendedName>
</protein>